<dbReference type="InterPro" id="IPR017517">
    <property type="entry name" value="Maleyloyr_isom"/>
</dbReference>
<evidence type="ECO:0000313" key="3">
    <source>
        <dbReference type="Proteomes" id="UP000199092"/>
    </source>
</evidence>
<dbReference type="SUPFAM" id="SSF109854">
    <property type="entry name" value="DinB/YfiT-like putative metalloenzymes"/>
    <property type="match status" value="1"/>
</dbReference>
<dbReference type="AlphaFoldDB" id="A0A1H1Y9T5"/>
<dbReference type="NCBIfam" id="TIGR03086">
    <property type="entry name" value="TIGR03086 family metal-binding protein"/>
    <property type="match status" value="1"/>
</dbReference>
<dbReference type="InterPro" id="IPR024344">
    <property type="entry name" value="MDMPI_metal-binding"/>
</dbReference>
<evidence type="ECO:0000313" key="2">
    <source>
        <dbReference type="EMBL" id="SDT18298.1"/>
    </source>
</evidence>
<proteinExistence type="predicted"/>
<keyword evidence="3" id="KW-1185">Reference proteome</keyword>
<dbReference type="GO" id="GO:0046872">
    <property type="term" value="F:metal ion binding"/>
    <property type="evidence" value="ECO:0007669"/>
    <property type="project" value="InterPro"/>
</dbReference>
<evidence type="ECO:0000259" key="1">
    <source>
        <dbReference type="Pfam" id="PF11716"/>
    </source>
</evidence>
<protein>
    <submittedName>
        <fullName evidence="2">TIGR03086 family protein</fullName>
    </submittedName>
</protein>
<dbReference type="OrthoDB" id="5185819at2"/>
<feature type="domain" description="Mycothiol-dependent maleylpyruvate isomerase metal-binding" evidence="1">
    <location>
        <begin position="12"/>
        <end position="134"/>
    </location>
</feature>
<dbReference type="InterPro" id="IPR034660">
    <property type="entry name" value="DinB/YfiT-like"/>
</dbReference>
<dbReference type="Gene3D" id="1.20.120.450">
    <property type="entry name" value="dinb family like domain"/>
    <property type="match status" value="1"/>
</dbReference>
<dbReference type="Proteomes" id="UP000199092">
    <property type="component" value="Chromosome I"/>
</dbReference>
<dbReference type="EMBL" id="LT629749">
    <property type="protein sequence ID" value="SDT18298.1"/>
    <property type="molecule type" value="Genomic_DNA"/>
</dbReference>
<dbReference type="NCBIfam" id="TIGR03083">
    <property type="entry name" value="maleylpyruvate isomerase family mycothiol-dependent enzyme"/>
    <property type="match status" value="1"/>
</dbReference>
<dbReference type="STRING" id="546871.SAMN04488543_3238"/>
<organism evidence="2 3">
    <name type="scientific">Friedmanniella luteola</name>
    <dbReference type="NCBI Taxonomy" id="546871"/>
    <lineage>
        <taxon>Bacteria</taxon>
        <taxon>Bacillati</taxon>
        <taxon>Actinomycetota</taxon>
        <taxon>Actinomycetes</taxon>
        <taxon>Propionibacteriales</taxon>
        <taxon>Nocardioidaceae</taxon>
        <taxon>Friedmanniella</taxon>
    </lineage>
</organism>
<sequence length="198" mass="20488">MTSPQTTLLDLRAPAAEIARLAADLTDDQLGGETPCQIRVHQLLAHVLGLSVAFADAAAKVDGPTTRTAPSPAALRLPDAWREQLPARLDALVTAWHQPEAWSGTAVAGGVEMPGAVLGLVANDELVLHGWDLAVATGQSFHVAPANLEAAWQLVSGTPDDPAARDGLFGPVVPVPADAPLLDRLLGGAGRDPHWPAG</sequence>
<gene>
    <name evidence="2" type="ORF">SAMN04488543_3238</name>
</gene>
<accession>A0A1H1Y9T5</accession>
<dbReference type="InterPro" id="IPR017520">
    <property type="entry name" value="CHP03086"/>
</dbReference>
<reference evidence="2 3" key="1">
    <citation type="submission" date="2016-10" db="EMBL/GenBank/DDBJ databases">
        <authorList>
            <person name="de Groot N.N."/>
        </authorList>
    </citation>
    <scope>NUCLEOTIDE SEQUENCE [LARGE SCALE GENOMIC DNA]</scope>
    <source>
        <strain evidence="2 3">DSM 21741</strain>
    </source>
</reference>
<name>A0A1H1Y9T5_9ACTN</name>
<dbReference type="RefSeq" id="WP_091414056.1">
    <property type="nucleotide sequence ID" value="NZ_LT629749.1"/>
</dbReference>
<dbReference type="Pfam" id="PF11716">
    <property type="entry name" value="MDMPI_N"/>
    <property type="match status" value="1"/>
</dbReference>